<sequence length="907" mass="103693">MGLFDYNFDESFIDMEYYDVLQSAVIKTLQDSCSLNNDINLTSITVDNKSENLYISNNDNIINLKKNSDDINVCPIFLISLYMFYNYHSLFDDEVDISLNFWLKKGYKMLSLNLKNNDSISIEQLEKYNINNSNTDVINNSDNPRFQIDLLEEEVEADEILFPWISFFKESIGESYATNKQIYTLEFKVFDNLINLSKSLLKDLIYLKVIQSDSSKIINKPGIKSFLDRFESFYNNEFIDKLVTHNTTKLKSLNLIDLSVPVSINNSNDSLPKSINTTIEENNVSLAENSINNDSMNKFSNLEVVAFLKANQKMQETLLQEISLLRNNMNQEFQNIKFQYNLQQQHLIKLEQQIQMFIMDNGSNNGSMKQETERRNSFSNPINLSNIQHNNIPSNNFMMNTKLSPFISNSSINQVLNPNGNNNTTIQLLKNANYQGQTQGLTPSSFQINNGLKSNINSPGGLALLNKIASPQMPMNSGVMSTVLPNNSMYMNEGLTNNLKAKNSKSTDLRKNTLTNGYTTGNDNGLPVEKLPSLVDSMKMQPTFSEIISDLSNPTPNSGKSTIKPENPGVKRKMNKSMMMESRLPSVPQAMDLDKPEGMNDFEDEIGIKKSKISNDLMNSKKGHEKKATKKSVANKDIKYRVFRGHKTIFDLCEEWYEGIPKIKVLEGQAKSMDNGDKDEVPIFKIKGLDNYDNSKLFNPIKKDDSDTRIQEIKEQYESTKNEVERLESIKNLIQNYGWRKWKVTGDSHFFPKRRVVIDFIEEELKDGYKNGRFNVHVDDYNESRKVIICDLENFRLVNDLTLNNIAKLLKNVKKLSSKSIVKNDPEEGDETNTVGGIADLKNLRREILFGADYFTMYDENNSNAIWYENDAGLKNRCVSIDGCKHVKKLEPKYIDTFCKVIIGGKV</sequence>
<proteinExistence type="predicted"/>
<evidence type="ECO:0000313" key="4">
    <source>
        <dbReference type="EMBL" id="SGZ40032.1"/>
    </source>
</evidence>
<dbReference type="GO" id="GO:0060963">
    <property type="term" value="P:positive regulation of ribosomal protein gene transcription by RNA polymerase II"/>
    <property type="evidence" value="ECO:0007669"/>
    <property type="project" value="TreeGrafter"/>
</dbReference>
<dbReference type="VEuPathDB" id="FungiDB:HGUI_02232"/>
<evidence type="ECO:0000256" key="2">
    <source>
        <dbReference type="SAM" id="MobiDB-lite"/>
    </source>
</evidence>
<organism evidence="4 5">
    <name type="scientific">Hanseniaspora guilliermondii</name>
    <dbReference type="NCBI Taxonomy" id="56406"/>
    <lineage>
        <taxon>Eukaryota</taxon>
        <taxon>Fungi</taxon>
        <taxon>Dikarya</taxon>
        <taxon>Ascomycota</taxon>
        <taxon>Saccharomycotina</taxon>
        <taxon>Saccharomycetes</taxon>
        <taxon>Saccharomycodales</taxon>
        <taxon>Saccharomycodaceae</taxon>
        <taxon>Hanseniaspora</taxon>
    </lineage>
</organism>
<evidence type="ECO:0000313" key="5">
    <source>
        <dbReference type="Proteomes" id="UP000183365"/>
    </source>
</evidence>
<keyword evidence="1" id="KW-0175">Coiled coil</keyword>
<feature type="coiled-coil region" evidence="1">
    <location>
        <begin position="703"/>
        <end position="730"/>
    </location>
</feature>
<keyword evidence="5" id="KW-1185">Reference proteome</keyword>
<dbReference type="InterPro" id="IPR022210">
    <property type="entry name" value="TF_GCR1-like"/>
</dbReference>
<dbReference type="GO" id="GO:0000978">
    <property type="term" value="F:RNA polymerase II cis-regulatory region sequence-specific DNA binding"/>
    <property type="evidence" value="ECO:0007669"/>
    <property type="project" value="TreeGrafter"/>
</dbReference>
<reference evidence="5" key="1">
    <citation type="submission" date="2016-11" db="EMBL/GenBank/DDBJ databases">
        <authorList>
            <person name="Guldener U."/>
        </authorList>
    </citation>
    <scope>NUCLEOTIDE SEQUENCE [LARGE SCALE GENOMIC DNA]</scope>
</reference>
<dbReference type="EMBL" id="FQNF01000037">
    <property type="protein sequence ID" value="SGZ40032.1"/>
    <property type="molecule type" value="Genomic_DNA"/>
</dbReference>
<evidence type="ECO:0000256" key="1">
    <source>
        <dbReference type="SAM" id="Coils"/>
    </source>
</evidence>
<gene>
    <name evidence="4" type="ORF">HGUI_02232</name>
</gene>
<feature type="region of interest" description="Disordered" evidence="2">
    <location>
        <begin position="549"/>
        <end position="570"/>
    </location>
</feature>
<dbReference type="PANTHER" id="PTHR37784:SF1">
    <property type="entry name" value="GLYCOLYTIC GENES TRANSCRIPTIONAL ACTIVATOR GCR1"/>
    <property type="match status" value="1"/>
</dbReference>
<evidence type="ECO:0000259" key="3">
    <source>
        <dbReference type="Pfam" id="PF12550"/>
    </source>
</evidence>
<dbReference type="PANTHER" id="PTHR37784">
    <property type="entry name" value="PROTEIN MSN1"/>
    <property type="match status" value="1"/>
</dbReference>
<protein>
    <recommendedName>
        <fullName evidence="3">Transcription activator GCR1-like domain-containing protein</fullName>
    </recommendedName>
</protein>
<accession>A0A1L0B0U4</accession>
<dbReference type="GO" id="GO:0000981">
    <property type="term" value="F:DNA-binding transcription factor activity, RNA polymerase II-specific"/>
    <property type="evidence" value="ECO:0007669"/>
    <property type="project" value="TreeGrafter"/>
</dbReference>
<dbReference type="OrthoDB" id="3972204at2759"/>
<dbReference type="Pfam" id="PF12550">
    <property type="entry name" value="GCR1_C"/>
    <property type="match status" value="1"/>
</dbReference>
<dbReference type="Proteomes" id="UP000183365">
    <property type="component" value="Unassembled WGS sequence"/>
</dbReference>
<dbReference type="InterPro" id="IPR052146">
    <property type="entry name" value="HOT1"/>
</dbReference>
<feature type="domain" description="Transcription activator GCR1-like" evidence="3">
    <location>
        <begin position="710"/>
        <end position="796"/>
    </location>
</feature>
<name>A0A1L0B0U4_9ASCO</name>
<dbReference type="AlphaFoldDB" id="A0A1L0B0U4"/>
<feature type="compositionally biased region" description="Polar residues" evidence="2">
    <location>
        <begin position="549"/>
        <end position="561"/>
    </location>
</feature>